<keyword evidence="14" id="KW-1185">Reference proteome</keyword>
<comment type="subunit">
    <text evidence="10">Acetyl-CoA carboxylase is a heterohexamer composed of biotin carboxyl carrier protein (AccB), biotin carboxylase (AccC) and two subunits each of ACCase subunit alpha (AccA) and ACCase subunit beta (AccD).</text>
</comment>
<evidence type="ECO:0000256" key="2">
    <source>
        <dbReference type="ARBA" id="ARBA00022516"/>
    </source>
</evidence>
<comment type="function">
    <text evidence="10">Component of the acetyl coenzyme A carboxylase (ACC) complex. First, biotin carboxylase catalyzes the carboxylation of biotin on its carrier protein (BCCP) and then the CO(2) group is transferred by the carboxyltransferase to acetyl-CoA to form malonyl-CoA.</text>
</comment>
<reference evidence="13 14" key="1">
    <citation type="submission" date="2020-10" db="EMBL/GenBank/DDBJ databases">
        <title>Complete genome sequence of Paludibaculum fermentans P105T, a facultatively anaerobic acidobacterium capable of dissimilatory Fe(III) reduction.</title>
        <authorList>
            <person name="Dedysh S.N."/>
            <person name="Beletsky A.V."/>
            <person name="Kulichevskaya I.S."/>
            <person name="Mardanov A.V."/>
            <person name="Ravin N.V."/>
        </authorList>
    </citation>
    <scope>NUCLEOTIDE SEQUENCE [LARGE SCALE GENOMIC DNA]</scope>
    <source>
        <strain evidence="13 14">P105</strain>
    </source>
</reference>
<dbReference type="PANTHER" id="PTHR42853">
    <property type="entry name" value="ACETYL-COENZYME A CARBOXYLASE CARBOXYL TRANSFERASE SUBUNIT ALPHA"/>
    <property type="match status" value="1"/>
</dbReference>
<dbReference type="HAMAP" id="MF_00823">
    <property type="entry name" value="AcetylCoA_CT_alpha"/>
    <property type="match status" value="1"/>
</dbReference>
<dbReference type="EMBL" id="CP063849">
    <property type="protein sequence ID" value="QOY85818.1"/>
    <property type="molecule type" value="Genomic_DNA"/>
</dbReference>
<evidence type="ECO:0000256" key="6">
    <source>
        <dbReference type="ARBA" id="ARBA00022840"/>
    </source>
</evidence>
<protein>
    <recommendedName>
        <fullName evidence="10">Acetyl-coenzyme A carboxylase carboxyl transferase subunit alpha</fullName>
        <shortName evidence="10">ACCase subunit alpha</shortName>
        <shortName evidence="10">Acetyl-CoA carboxylase carboxyltransferase subunit alpha</shortName>
        <ecNumber evidence="10">2.1.3.15</ecNumber>
    </recommendedName>
</protein>
<keyword evidence="2 10" id="KW-0444">Lipid biosynthesis</keyword>
<comment type="similarity">
    <text evidence="10">Belongs to the AccA family.</text>
</comment>
<name>A0A7S7NLG5_PALFE</name>
<dbReference type="EC" id="2.1.3.15" evidence="10"/>
<keyword evidence="3 10" id="KW-0808">Transferase</keyword>
<dbReference type="SUPFAM" id="SSF52096">
    <property type="entry name" value="ClpP/crotonase"/>
    <property type="match status" value="1"/>
</dbReference>
<gene>
    <name evidence="10" type="primary">accA</name>
    <name evidence="13" type="ORF">IRI77_23730</name>
</gene>
<keyword evidence="7 10" id="KW-0443">Lipid metabolism</keyword>
<evidence type="ECO:0000256" key="11">
    <source>
        <dbReference type="SAM" id="Coils"/>
    </source>
</evidence>
<feature type="coiled-coil region" evidence="11">
    <location>
        <begin position="2"/>
        <end position="43"/>
    </location>
</feature>
<evidence type="ECO:0000256" key="3">
    <source>
        <dbReference type="ARBA" id="ARBA00022679"/>
    </source>
</evidence>
<feature type="domain" description="CoA carboxyltransferase C-terminal" evidence="12">
    <location>
        <begin position="32"/>
        <end position="286"/>
    </location>
</feature>
<evidence type="ECO:0000256" key="9">
    <source>
        <dbReference type="ARBA" id="ARBA00049152"/>
    </source>
</evidence>
<sequence length="312" mass="34168">MSDTSQARIADIEREISQLQLTSTGAQAQLADLEGELKALRGEQGVNLAWQRVQLARHPKRPHSLDYINRLVPDFTEIHGDRFYGEDAAIVAGFGTMLGGHPVMMVGLQKGRDTKQKLIRNFGMPKPEGYRKAMRAMEMASKFRRPIITFLDTPGAYPGIDAEERGQAEAIAYNLREMTRLQSPLIVVVIGEGGSGGALALGVGNKVFMLENAVYSVISPESCAAIIYRDSTKGALASAALKITASDLVRQGLIDGIIPEPLGGAQDDYDRAAQYLHQTLVAAIDELAPMSPDQLIEQRYQKFRQMGSFFTE</sequence>
<evidence type="ECO:0000259" key="12">
    <source>
        <dbReference type="PROSITE" id="PS50989"/>
    </source>
</evidence>
<dbReference type="Proteomes" id="UP000593892">
    <property type="component" value="Chromosome"/>
</dbReference>
<keyword evidence="8 10" id="KW-0275">Fatty acid biosynthesis</keyword>
<evidence type="ECO:0000256" key="4">
    <source>
        <dbReference type="ARBA" id="ARBA00022741"/>
    </source>
</evidence>
<keyword evidence="5 10" id="KW-0276">Fatty acid metabolism</keyword>
<keyword evidence="4 10" id="KW-0547">Nucleotide-binding</keyword>
<dbReference type="InterPro" id="IPR001095">
    <property type="entry name" value="Acetyl_CoA_COase_a_su"/>
</dbReference>
<evidence type="ECO:0000256" key="7">
    <source>
        <dbReference type="ARBA" id="ARBA00023098"/>
    </source>
</evidence>
<dbReference type="GO" id="GO:2001295">
    <property type="term" value="P:malonyl-CoA biosynthetic process"/>
    <property type="evidence" value="ECO:0007669"/>
    <property type="project" value="UniProtKB-UniRule"/>
</dbReference>
<comment type="subcellular location">
    <subcellularLocation>
        <location evidence="10">Cytoplasm</location>
    </subcellularLocation>
</comment>
<dbReference type="Gene3D" id="3.90.226.10">
    <property type="entry name" value="2-enoyl-CoA Hydratase, Chain A, domain 1"/>
    <property type="match status" value="1"/>
</dbReference>
<dbReference type="PROSITE" id="PS50989">
    <property type="entry name" value="COA_CT_CTER"/>
    <property type="match status" value="1"/>
</dbReference>
<dbReference type="GO" id="GO:0003989">
    <property type="term" value="F:acetyl-CoA carboxylase activity"/>
    <property type="evidence" value="ECO:0007669"/>
    <property type="project" value="InterPro"/>
</dbReference>
<organism evidence="13 14">
    <name type="scientific">Paludibaculum fermentans</name>
    <dbReference type="NCBI Taxonomy" id="1473598"/>
    <lineage>
        <taxon>Bacteria</taxon>
        <taxon>Pseudomonadati</taxon>
        <taxon>Acidobacteriota</taxon>
        <taxon>Terriglobia</taxon>
        <taxon>Bryobacterales</taxon>
        <taxon>Bryobacteraceae</taxon>
        <taxon>Paludibaculum</taxon>
    </lineage>
</organism>
<evidence type="ECO:0000313" key="14">
    <source>
        <dbReference type="Proteomes" id="UP000593892"/>
    </source>
</evidence>
<keyword evidence="11" id="KW-0175">Coiled coil</keyword>
<dbReference type="GO" id="GO:0016743">
    <property type="term" value="F:carboxyl- or carbamoyltransferase activity"/>
    <property type="evidence" value="ECO:0007669"/>
    <property type="project" value="UniProtKB-UniRule"/>
</dbReference>
<comment type="catalytic activity">
    <reaction evidence="9 10">
        <text>N(6)-carboxybiotinyl-L-lysyl-[protein] + acetyl-CoA = N(6)-biotinyl-L-lysyl-[protein] + malonyl-CoA</text>
        <dbReference type="Rhea" id="RHEA:54728"/>
        <dbReference type="Rhea" id="RHEA-COMP:10505"/>
        <dbReference type="Rhea" id="RHEA-COMP:10506"/>
        <dbReference type="ChEBI" id="CHEBI:57288"/>
        <dbReference type="ChEBI" id="CHEBI:57384"/>
        <dbReference type="ChEBI" id="CHEBI:83144"/>
        <dbReference type="ChEBI" id="CHEBI:83145"/>
        <dbReference type="EC" id="2.1.3.15"/>
    </reaction>
</comment>
<dbReference type="GO" id="GO:0009317">
    <property type="term" value="C:acetyl-CoA carboxylase complex"/>
    <property type="evidence" value="ECO:0007669"/>
    <property type="project" value="InterPro"/>
</dbReference>
<evidence type="ECO:0000256" key="1">
    <source>
        <dbReference type="ARBA" id="ARBA00004956"/>
    </source>
</evidence>
<comment type="pathway">
    <text evidence="1 10">Lipid metabolism; malonyl-CoA biosynthesis; malonyl-CoA from acetyl-CoA: step 1/1.</text>
</comment>
<evidence type="ECO:0000313" key="13">
    <source>
        <dbReference type="EMBL" id="QOY85818.1"/>
    </source>
</evidence>
<keyword evidence="6 10" id="KW-0067">ATP-binding</keyword>
<dbReference type="InterPro" id="IPR011763">
    <property type="entry name" value="COA_CT_C"/>
</dbReference>
<dbReference type="RefSeq" id="WP_194447488.1">
    <property type="nucleotide sequence ID" value="NZ_CP063849.1"/>
</dbReference>
<dbReference type="NCBIfam" id="NF004344">
    <property type="entry name" value="PRK05724.1"/>
    <property type="match status" value="1"/>
</dbReference>
<dbReference type="GO" id="GO:0005524">
    <property type="term" value="F:ATP binding"/>
    <property type="evidence" value="ECO:0007669"/>
    <property type="project" value="UniProtKB-KW"/>
</dbReference>
<dbReference type="GO" id="GO:0006633">
    <property type="term" value="P:fatty acid biosynthetic process"/>
    <property type="evidence" value="ECO:0007669"/>
    <property type="project" value="UniProtKB-KW"/>
</dbReference>
<proteinExistence type="inferred from homology"/>
<dbReference type="AlphaFoldDB" id="A0A7S7NLG5"/>
<dbReference type="NCBIfam" id="TIGR00513">
    <property type="entry name" value="accA"/>
    <property type="match status" value="1"/>
</dbReference>
<keyword evidence="13" id="KW-0436">Ligase</keyword>
<evidence type="ECO:0000256" key="8">
    <source>
        <dbReference type="ARBA" id="ARBA00023160"/>
    </source>
</evidence>
<dbReference type="Pfam" id="PF03255">
    <property type="entry name" value="ACCA"/>
    <property type="match status" value="1"/>
</dbReference>
<dbReference type="PANTHER" id="PTHR42853:SF3">
    <property type="entry name" value="ACETYL-COENZYME A CARBOXYLASE CARBOXYL TRANSFERASE SUBUNIT ALPHA, CHLOROPLASTIC"/>
    <property type="match status" value="1"/>
</dbReference>
<accession>A0A7S7NLG5</accession>
<evidence type="ECO:0000256" key="5">
    <source>
        <dbReference type="ARBA" id="ARBA00022832"/>
    </source>
</evidence>
<dbReference type="PRINTS" id="PR01069">
    <property type="entry name" value="ACCCTRFRASEA"/>
</dbReference>
<evidence type="ECO:0000256" key="10">
    <source>
        <dbReference type="HAMAP-Rule" id="MF_00823"/>
    </source>
</evidence>
<dbReference type="KEGG" id="pfer:IRI77_23730"/>
<dbReference type="UniPathway" id="UPA00655">
    <property type="reaction ID" value="UER00711"/>
</dbReference>
<dbReference type="InterPro" id="IPR029045">
    <property type="entry name" value="ClpP/crotonase-like_dom_sf"/>
</dbReference>
<keyword evidence="10" id="KW-0963">Cytoplasm</keyword>
<dbReference type="NCBIfam" id="NF041504">
    <property type="entry name" value="AccA_sub"/>
    <property type="match status" value="1"/>
</dbReference>